<evidence type="ECO:0000256" key="1">
    <source>
        <dbReference type="SAM" id="MobiDB-lite"/>
    </source>
</evidence>
<dbReference type="EMBL" id="AZFW01000111">
    <property type="protein sequence ID" value="KRM25495.1"/>
    <property type="molecule type" value="Genomic_DNA"/>
</dbReference>
<dbReference type="AlphaFoldDB" id="A0A0R1X5D2"/>
<proteinExistence type="predicted"/>
<name>A0A0R1X5D2_9LACO</name>
<sequence length="138" mass="15117">MAKQDAQAGGSAITYARRYSLSAAFGITSDTDDDGDTASRRQDANLADGRRASGTQQAQPAQCIQPNELVVLEQLVSDYAKQLGMNDAKVWAWILLKTKSRTANIKDLSPKEAGQVKLFIKNNPANKLLELHREKEAK</sequence>
<gene>
    <name evidence="2" type="ORF">FC91_GL000735</name>
</gene>
<evidence type="ECO:0000313" key="3">
    <source>
        <dbReference type="Proteomes" id="UP000050949"/>
    </source>
</evidence>
<dbReference type="PATRIC" id="fig|1122147.4.peg.758"/>
<reference evidence="2 3" key="1">
    <citation type="journal article" date="2015" name="Genome Announc.">
        <title>Expanding the biotechnology potential of lactobacilli through comparative genomics of 213 strains and associated genera.</title>
        <authorList>
            <person name="Sun Z."/>
            <person name="Harris H.M."/>
            <person name="McCann A."/>
            <person name="Guo C."/>
            <person name="Argimon S."/>
            <person name="Zhang W."/>
            <person name="Yang X."/>
            <person name="Jeffery I.B."/>
            <person name="Cooney J.C."/>
            <person name="Kagawa T.F."/>
            <person name="Liu W."/>
            <person name="Song Y."/>
            <person name="Salvetti E."/>
            <person name="Wrobel A."/>
            <person name="Rasinkangas P."/>
            <person name="Parkhill J."/>
            <person name="Rea M.C."/>
            <person name="O'Sullivan O."/>
            <person name="Ritari J."/>
            <person name="Douillard F.P."/>
            <person name="Paul Ross R."/>
            <person name="Yang R."/>
            <person name="Briner A.E."/>
            <person name="Felis G.E."/>
            <person name="de Vos W.M."/>
            <person name="Barrangou R."/>
            <person name="Klaenhammer T.R."/>
            <person name="Caufield P.W."/>
            <person name="Cui Y."/>
            <person name="Zhang H."/>
            <person name="O'Toole P.W."/>
        </authorList>
    </citation>
    <scope>NUCLEOTIDE SEQUENCE [LARGE SCALE GENOMIC DNA]</scope>
    <source>
        <strain evidence="2 3">DSM 16991</strain>
    </source>
</reference>
<dbReference type="eggNOG" id="ENOG5032RPD">
    <property type="taxonomic scope" value="Bacteria"/>
</dbReference>
<dbReference type="InterPro" id="IPR007499">
    <property type="entry name" value="ERF_bacteria_virus"/>
</dbReference>
<feature type="region of interest" description="Disordered" evidence="1">
    <location>
        <begin position="28"/>
        <end position="60"/>
    </location>
</feature>
<evidence type="ECO:0000313" key="2">
    <source>
        <dbReference type="EMBL" id="KRM25495.1"/>
    </source>
</evidence>
<dbReference type="Proteomes" id="UP000050949">
    <property type="component" value="Unassembled WGS sequence"/>
</dbReference>
<organism evidence="2 3">
    <name type="scientific">Schleiferilactobacillus harbinensis DSM 16991</name>
    <dbReference type="NCBI Taxonomy" id="1122147"/>
    <lineage>
        <taxon>Bacteria</taxon>
        <taxon>Bacillati</taxon>
        <taxon>Bacillota</taxon>
        <taxon>Bacilli</taxon>
        <taxon>Lactobacillales</taxon>
        <taxon>Lactobacillaceae</taxon>
        <taxon>Schleiferilactobacillus</taxon>
    </lineage>
</organism>
<accession>A0A0R1X5D2</accession>
<dbReference type="Pfam" id="PF04404">
    <property type="entry name" value="ERF"/>
    <property type="match status" value="1"/>
</dbReference>
<comment type="caution">
    <text evidence="2">The sequence shown here is derived from an EMBL/GenBank/DDBJ whole genome shotgun (WGS) entry which is preliminary data.</text>
</comment>
<feature type="compositionally biased region" description="Basic and acidic residues" evidence="1">
    <location>
        <begin position="37"/>
        <end position="51"/>
    </location>
</feature>
<protein>
    <submittedName>
        <fullName evidence="2">Uncharacterized protein</fullName>
    </submittedName>
</protein>